<comment type="caution">
    <text evidence="3">The sequence shown here is derived from an EMBL/GenBank/DDBJ whole genome shotgun (WGS) entry which is preliminary data.</text>
</comment>
<dbReference type="Pfam" id="PF13561">
    <property type="entry name" value="adh_short_C2"/>
    <property type="match status" value="1"/>
</dbReference>
<dbReference type="InterPro" id="IPR036291">
    <property type="entry name" value="NAD(P)-bd_dom_sf"/>
</dbReference>
<dbReference type="SUPFAM" id="SSF51735">
    <property type="entry name" value="NAD(P)-binding Rossmann-fold domains"/>
    <property type="match status" value="1"/>
</dbReference>
<dbReference type="Proteomes" id="UP000196649">
    <property type="component" value="Unassembled WGS sequence"/>
</dbReference>
<dbReference type="Gene3D" id="3.40.50.720">
    <property type="entry name" value="NAD(P)-binding Rossmann-like Domain"/>
    <property type="match status" value="1"/>
</dbReference>
<name>A0A210PCM7_9LACO</name>
<reference evidence="3 4" key="1">
    <citation type="submission" date="2017-03" db="EMBL/GenBank/DDBJ databases">
        <title>Genome sequence of Lactobacillus kimchii KACC 12383.</title>
        <authorList>
            <person name="Chun J."/>
        </authorList>
    </citation>
    <scope>NUCLEOTIDE SEQUENCE [LARGE SCALE GENOMIC DNA]</scope>
    <source>
        <strain evidence="3 4">KACC 12383</strain>
    </source>
</reference>
<dbReference type="EMBL" id="MXAL01000001">
    <property type="protein sequence ID" value="OWF34265.1"/>
    <property type="molecule type" value="Genomic_DNA"/>
</dbReference>
<evidence type="ECO:0000256" key="2">
    <source>
        <dbReference type="ARBA" id="ARBA00023002"/>
    </source>
</evidence>
<dbReference type="PRINTS" id="PR00081">
    <property type="entry name" value="GDHRDH"/>
</dbReference>
<organism evidence="3 4">
    <name type="scientific">Companilactobacillus kimchii</name>
    <dbReference type="NCBI Taxonomy" id="2801452"/>
    <lineage>
        <taxon>Bacteria</taxon>
        <taxon>Bacillati</taxon>
        <taxon>Bacillota</taxon>
        <taxon>Bacilli</taxon>
        <taxon>Lactobacillales</taxon>
        <taxon>Lactobacillaceae</taxon>
        <taxon>Companilactobacillus</taxon>
    </lineage>
</organism>
<evidence type="ECO:0000313" key="3">
    <source>
        <dbReference type="EMBL" id="OWF34265.1"/>
    </source>
</evidence>
<evidence type="ECO:0000313" key="4">
    <source>
        <dbReference type="Proteomes" id="UP000196649"/>
    </source>
</evidence>
<protein>
    <submittedName>
        <fullName evidence="3">Putative short-chain type dehydrogenase/reductase</fullName>
    </submittedName>
</protein>
<dbReference type="AlphaFoldDB" id="A0A210PCM7"/>
<dbReference type="RefSeq" id="WP_054642214.1">
    <property type="nucleotide sequence ID" value="NZ_MXAL01000001.1"/>
</dbReference>
<sequence>MRPTMLQSLTKSSTLEYAKDGIRINAVCPGIIETTMVTRMDKIERSEMDDLIREIPIGRLADPEEVVNIVLFLYSDAASYIIVRQAILVDGGYTIH</sequence>
<dbReference type="PANTHER" id="PTHR24321:SF8">
    <property type="entry name" value="ESTRADIOL 17-BETA-DEHYDROGENASE 8-RELATED"/>
    <property type="match status" value="1"/>
</dbReference>
<dbReference type="GO" id="GO:0016491">
    <property type="term" value="F:oxidoreductase activity"/>
    <property type="evidence" value="ECO:0007669"/>
    <property type="project" value="UniProtKB-KW"/>
</dbReference>
<proteinExistence type="inferred from homology"/>
<evidence type="ECO:0000256" key="1">
    <source>
        <dbReference type="ARBA" id="ARBA00006484"/>
    </source>
</evidence>
<dbReference type="PANTHER" id="PTHR24321">
    <property type="entry name" value="DEHYDROGENASES, SHORT CHAIN"/>
    <property type="match status" value="1"/>
</dbReference>
<accession>A0A210PCM7</accession>
<gene>
    <name evidence="3" type="ORF">LKACC12383_00178</name>
</gene>
<comment type="similarity">
    <text evidence="1">Belongs to the short-chain dehydrogenases/reductases (SDR) family.</text>
</comment>
<keyword evidence="2" id="KW-0560">Oxidoreductase</keyword>
<dbReference type="InterPro" id="IPR002347">
    <property type="entry name" value="SDR_fam"/>
</dbReference>